<protein>
    <submittedName>
        <fullName evidence="1">Dynein heavy chain 2, axonemal</fullName>
    </submittedName>
</protein>
<organism evidence="1 2">
    <name type="scientific">Collichthys lucidus</name>
    <name type="common">Big head croaker</name>
    <name type="synonym">Sciaena lucida</name>
    <dbReference type="NCBI Taxonomy" id="240159"/>
    <lineage>
        <taxon>Eukaryota</taxon>
        <taxon>Metazoa</taxon>
        <taxon>Chordata</taxon>
        <taxon>Craniata</taxon>
        <taxon>Vertebrata</taxon>
        <taxon>Euteleostomi</taxon>
        <taxon>Actinopterygii</taxon>
        <taxon>Neopterygii</taxon>
        <taxon>Teleostei</taxon>
        <taxon>Neoteleostei</taxon>
        <taxon>Acanthomorphata</taxon>
        <taxon>Eupercaria</taxon>
        <taxon>Sciaenidae</taxon>
        <taxon>Collichthys</taxon>
    </lineage>
</organism>
<dbReference type="Proteomes" id="UP000298787">
    <property type="component" value="Chromosome 24"/>
</dbReference>
<reference evidence="1 2" key="1">
    <citation type="submission" date="2019-01" db="EMBL/GenBank/DDBJ databases">
        <title>Genome Assembly of Collichthys lucidus.</title>
        <authorList>
            <person name="Cai M."/>
            <person name="Xiao S."/>
        </authorList>
    </citation>
    <scope>NUCLEOTIDE SEQUENCE [LARGE SCALE GENOMIC DNA]</scope>
    <source>
        <strain evidence="1">JT15FE1705JMU</strain>
        <tissue evidence="1">Muscle</tissue>
    </source>
</reference>
<sequence>MSAVLEEAKQQVAEFQIQCDEYLSVSVKQKTEADKQPKDVEESTCMTPLIFVLSLGADPTGALLQLAEASGKDLHAFSLWARDRPPLPRA</sequence>
<dbReference type="InterPro" id="IPR027417">
    <property type="entry name" value="P-loop_NTPase"/>
</dbReference>
<evidence type="ECO:0000313" key="1">
    <source>
        <dbReference type="EMBL" id="TKS92667.1"/>
    </source>
</evidence>
<dbReference type="Gene3D" id="3.40.50.300">
    <property type="entry name" value="P-loop containing nucleotide triphosphate hydrolases"/>
    <property type="match status" value="1"/>
</dbReference>
<name>A0A4U5VV76_COLLU</name>
<dbReference type="EMBL" id="CM014101">
    <property type="protein sequence ID" value="TKS92667.1"/>
    <property type="molecule type" value="Genomic_DNA"/>
</dbReference>
<evidence type="ECO:0000313" key="2">
    <source>
        <dbReference type="Proteomes" id="UP000298787"/>
    </source>
</evidence>
<dbReference type="STRING" id="240159.A0A4U5VV76"/>
<dbReference type="AlphaFoldDB" id="A0A4U5VV76"/>
<proteinExistence type="predicted"/>
<keyword evidence="2" id="KW-1185">Reference proteome</keyword>
<accession>A0A4U5VV76</accession>
<gene>
    <name evidence="1" type="ORF">D9C73_027347</name>
</gene>